<evidence type="ECO:0000259" key="2">
    <source>
        <dbReference type="Pfam" id="PF02866"/>
    </source>
</evidence>
<sequence length="300" mass="33531">MENNIMICGESSELKLFLQTCIIQDRPLNCDWFQISEETDPMVASLVNSANFADNFNLEMTLHPRWEQLELLVVGTPPRSFIETEGKEAKRKWVQLVINQAMANGFKGKVCFVADNDHLWVYSALRFSGLPASNIFGLGTMPLSETVARLLGTGLAIGSDPIYANVIGTRDDSFIAWSRAQIAGNSLLSVVTQDNSLFDQSKLDQITATYLDEAKLSHDIVTVLCLQRICRAIFFNHPILVPLTHEIEFAKQKIAISEPVVLSKQGVAVMTKLNLSEEETEQFVAVKQRVLAQIDELRNK</sequence>
<dbReference type="GO" id="GO:0004459">
    <property type="term" value="F:L-lactate dehydrogenase (NAD+) activity"/>
    <property type="evidence" value="ECO:0007669"/>
    <property type="project" value="TreeGrafter"/>
</dbReference>
<accession>A0A0R1TTB0</accession>
<comment type="similarity">
    <text evidence="1">Belongs to the LDH/MDH superfamily. LDH family.</text>
</comment>
<evidence type="ECO:0000313" key="4">
    <source>
        <dbReference type="Proteomes" id="UP000051324"/>
    </source>
</evidence>
<organism evidence="3 4">
    <name type="scientific">Ligilactobacillus apodemi DSM 16634 = JCM 16172</name>
    <dbReference type="NCBI Taxonomy" id="1423724"/>
    <lineage>
        <taxon>Bacteria</taxon>
        <taxon>Bacillati</taxon>
        <taxon>Bacillota</taxon>
        <taxon>Bacilli</taxon>
        <taxon>Lactobacillales</taxon>
        <taxon>Lactobacillaceae</taxon>
        <taxon>Ligilactobacillus</taxon>
    </lineage>
</organism>
<keyword evidence="4" id="KW-1185">Reference proteome</keyword>
<dbReference type="PATRIC" id="fig|1423724.4.peg.1469"/>
<feature type="domain" description="Lactate/malate dehydrogenase C-terminal" evidence="2">
    <location>
        <begin position="164"/>
        <end position="297"/>
    </location>
</feature>
<comment type="caution">
    <text evidence="3">The sequence shown here is derived from an EMBL/GenBank/DDBJ whole genome shotgun (WGS) entry which is preliminary data.</text>
</comment>
<dbReference type="AlphaFoldDB" id="A0A0R1TTB0"/>
<protein>
    <submittedName>
        <fullName evidence="3">Lactate malate dehydrogenase</fullName>
    </submittedName>
</protein>
<dbReference type="STRING" id="1423724.FC32_GL001406"/>
<dbReference type="Pfam" id="PF02866">
    <property type="entry name" value="Ldh_1_C"/>
    <property type="match status" value="1"/>
</dbReference>
<dbReference type="eggNOG" id="COG0039">
    <property type="taxonomic scope" value="Bacteria"/>
</dbReference>
<dbReference type="Gene3D" id="3.90.110.10">
    <property type="entry name" value="Lactate dehydrogenase/glycoside hydrolase, family 4, C-terminal"/>
    <property type="match status" value="1"/>
</dbReference>
<dbReference type="RefSeq" id="WP_235722608.1">
    <property type="nucleotide sequence ID" value="NZ_AZFT01000053.1"/>
</dbReference>
<dbReference type="Proteomes" id="UP000051324">
    <property type="component" value="Unassembled WGS sequence"/>
</dbReference>
<dbReference type="GO" id="GO:0006089">
    <property type="term" value="P:lactate metabolic process"/>
    <property type="evidence" value="ECO:0007669"/>
    <property type="project" value="TreeGrafter"/>
</dbReference>
<dbReference type="InterPro" id="IPR022383">
    <property type="entry name" value="Lactate/malate_DH_C"/>
</dbReference>
<proteinExistence type="inferred from homology"/>
<dbReference type="PANTHER" id="PTHR43128:SF16">
    <property type="entry name" value="L-LACTATE DEHYDROGENASE"/>
    <property type="match status" value="1"/>
</dbReference>
<name>A0A0R1TTB0_9LACO</name>
<evidence type="ECO:0000256" key="1">
    <source>
        <dbReference type="ARBA" id="ARBA00006054"/>
    </source>
</evidence>
<evidence type="ECO:0000313" key="3">
    <source>
        <dbReference type="EMBL" id="KRL84126.1"/>
    </source>
</evidence>
<reference evidence="3 4" key="1">
    <citation type="journal article" date="2015" name="Genome Announc.">
        <title>Expanding the biotechnology potential of lactobacilli through comparative genomics of 213 strains and associated genera.</title>
        <authorList>
            <person name="Sun Z."/>
            <person name="Harris H.M."/>
            <person name="McCann A."/>
            <person name="Guo C."/>
            <person name="Argimon S."/>
            <person name="Zhang W."/>
            <person name="Yang X."/>
            <person name="Jeffery I.B."/>
            <person name="Cooney J.C."/>
            <person name="Kagawa T.F."/>
            <person name="Liu W."/>
            <person name="Song Y."/>
            <person name="Salvetti E."/>
            <person name="Wrobel A."/>
            <person name="Rasinkangas P."/>
            <person name="Parkhill J."/>
            <person name="Rea M.C."/>
            <person name="O'Sullivan O."/>
            <person name="Ritari J."/>
            <person name="Douillard F.P."/>
            <person name="Paul Ross R."/>
            <person name="Yang R."/>
            <person name="Briner A.E."/>
            <person name="Felis G.E."/>
            <person name="de Vos W.M."/>
            <person name="Barrangou R."/>
            <person name="Klaenhammer T.R."/>
            <person name="Caufield P.W."/>
            <person name="Cui Y."/>
            <person name="Zhang H."/>
            <person name="O'Toole P.W."/>
        </authorList>
    </citation>
    <scope>NUCLEOTIDE SEQUENCE [LARGE SCALE GENOMIC DNA]</scope>
    <source>
        <strain evidence="3 4">DSM 16634</strain>
    </source>
</reference>
<dbReference type="InterPro" id="IPR015955">
    <property type="entry name" value="Lactate_DH/Glyco_Ohase_4_C"/>
</dbReference>
<dbReference type="EMBL" id="AZFT01000053">
    <property type="protein sequence ID" value="KRL84126.1"/>
    <property type="molecule type" value="Genomic_DNA"/>
</dbReference>
<dbReference type="SUPFAM" id="SSF56327">
    <property type="entry name" value="LDH C-terminal domain-like"/>
    <property type="match status" value="1"/>
</dbReference>
<gene>
    <name evidence="3" type="ORF">FC32_GL001406</name>
</gene>
<dbReference type="PANTHER" id="PTHR43128">
    <property type="entry name" value="L-2-HYDROXYCARBOXYLATE DEHYDROGENASE (NAD(P)(+))"/>
    <property type="match status" value="1"/>
</dbReference>